<evidence type="ECO:0000313" key="2">
    <source>
        <dbReference type="EMBL" id="KAL2845027.1"/>
    </source>
</evidence>
<dbReference type="PANTHER" id="PTHR42037">
    <property type="match status" value="1"/>
</dbReference>
<protein>
    <submittedName>
        <fullName evidence="2">Uncharacterized protein</fullName>
    </submittedName>
</protein>
<dbReference type="EMBL" id="JBFXLU010000075">
    <property type="protein sequence ID" value="KAL2845027.1"/>
    <property type="molecule type" value="Genomic_DNA"/>
</dbReference>
<reference evidence="2 3" key="1">
    <citation type="submission" date="2024-07" db="EMBL/GenBank/DDBJ databases">
        <title>Section-level genome sequencing and comparative genomics of Aspergillus sections Usti and Cavernicolus.</title>
        <authorList>
            <consortium name="Lawrence Berkeley National Laboratory"/>
            <person name="Nybo J.L."/>
            <person name="Vesth T.C."/>
            <person name="Theobald S."/>
            <person name="Frisvad J.C."/>
            <person name="Larsen T.O."/>
            <person name="Kjaerboelling I."/>
            <person name="Rothschild-Mancinelli K."/>
            <person name="Lyhne E.K."/>
            <person name="Kogle M.E."/>
            <person name="Barry K."/>
            <person name="Clum A."/>
            <person name="Na H."/>
            <person name="Ledsgaard L."/>
            <person name="Lin J."/>
            <person name="Lipzen A."/>
            <person name="Kuo A."/>
            <person name="Riley R."/>
            <person name="Mondo S."/>
            <person name="Labutti K."/>
            <person name="Haridas S."/>
            <person name="Pangalinan J."/>
            <person name="Salamov A.A."/>
            <person name="Simmons B.A."/>
            <person name="Magnuson J.K."/>
            <person name="Chen J."/>
            <person name="Drula E."/>
            <person name="Henrissat B."/>
            <person name="Wiebenga A."/>
            <person name="Lubbers R.J."/>
            <person name="Gomes A.C."/>
            <person name="Makela M.R."/>
            <person name="Stajich J."/>
            <person name="Grigoriev I.V."/>
            <person name="Mortensen U.H."/>
            <person name="De Vries R.P."/>
            <person name="Baker S.E."/>
            <person name="Andersen M.R."/>
        </authorList>
    </citation>
    <scope>NUCLEOTIDE SEQUENCE [LARGE SCALE GENOMIC DNA]</scope>
    <source>
        <strain evidence="2 3">CBS 123904</strain>
    </source>
</reference>
<evidence type="ECO:0000313" key="3">
    <source>
        <dbReference type="Proteomes" id="UP001610446"/>
    </source>
</evidence>
<organism evidence="2 3">
    <name type="scientific">Aspergillus pseudoustus</name>
    <dbReference type="NCBI Taxonomy" id="1810923"/>
    <lineage>
        <taxon>Eukaryota</taxon>
        <taxon>Fungi</taxon>
        <taxon>Dikarya</taxon>
        <taxon>Ascomycota</taxon>
        <taxon>Pezizomycotina</taxon>
        <taxon>Eurotiomycetes</taxon>
        <taxon>Eurotiomycetidae</taxon>
        <taxon>Eurotiales</taxon>
        <taxon>Aspergillaceae</taxon>
        <taxon>Aspergillus</taxon>
        <taxon>Aspergillus subgen. Nidulantes</taxon>
    </lineage>
</organism>
<sequence length="497" mass="56795">MPVRRRSSAPPPRFDAKPKTVGPPRLDPYHRLLSRFYEPLVLLQLLGKSGGNPTPRPLGLDAAQATRRMFLQNLSFICDYNRGGETCTAIALESTETCYRFWAASYKGKEKIPQFLKVALDFLRDIDCSSETELANKTADFSRRCIEFATKRIDKEKRCLFAAIHCCRKTLSDQNTTSAEDLSEWLESLLSYNDNFRLCMFAYESRHSHYLSHLQMEAAEQEKMMGPNNCFESFASARHLLGRLAHHIRASRELVENANSVSYILQAFEVCFIDPMQCVPPPASDAHTHVNGFLNRLLGKDCNERVEIEDGLWKLNDLQGVFVRFPTEYQRLKPRIHAEVQVLEYFYANKMEFAGNDRYIACSKPACLCCEMYFKYHPARMVVPESHRNIWVNWGPPNVENYSKATPAGRHQLDILNPMIKEIRELIIRKALERSTAGHWHPDSKTGITNLHCTRESPIDRQYRRSENPLSSDSAGSGESIADEDSDHDNGGVAIYT</sequence>
<feature type="compositionally biased region" description="Polar residues" evidence="1">
    <location>
        <begin position="468"/>
        <end position="477"/>
    </location>
</feature>
<name>A0ABR4JZ14_9EURO</name>
<keyword evidence="3" id="KW-1185">Reference proteome</keyword>
<dbReference type="InterPro" id="IPR027796">
    <property type="entry name" value="OTT_1508_deam-like"/>
</dbReference>
<proteinExistence type="predicted"/>
<feature type="region of interest" description="Disordered" evidence="1">
    <location>
        <begin position="438"/>
        <end position="497"/>
    </location>
</feature>
<dbReference type="Pfam" id="PF14441">
    <property type="entry name" value="OTT_1508_deam"/>
    <property type="match status" value="1"/>
</dbReference>
<dbReference type="PANTHER" id="PTHR42037:SF1">
    <property type="match status" value="1"/>
</dbReference>
<dbReference type="Proteomes" id="UP001610446">
    <property type="component" value="Unassembled WGS sequence"/>
</dbReference>
<gene>
    <name evidence="2" type="ORF">BJY01DRAFT_263715</name>
</gene>
<comment type="caution">
    <text evidence="2">The sequence shown here is derived from an EMBL/GenBank/DDBJ whole genome shotgun (WGS) entry which is preliminary data.</text>
</comment>
<feature type="region of interest" description="Disordered" evidence="1">
    <location>
        <begin position="1"/>
        <end position="25"/>
    </location>
</feature>
<evidence type="ECO:0000256" key="1">
    <source>
        <dbReference type="SAM" id="MobiDB-lite"/>
    </source>
</evidence>
<accession>A0ABR4JZ14</accession>
<feature type="compositionally biased region" description="Basic and acidic residues" evidence="1">
    <location>
        <begin position="453"/>
        <end position="467"/>
    </location>
</feature>